<dbReference type="EMBL" id="ATNL01000007">
    <property type="protein sequence ID" value="KON74208.1"/>
    <property type="molecule type" value="Genomic_DNA"/>
</dbReference>
<sequence>MRTTAPRDVVRALVLALSFGTRAVLDDPVWLAIQAVRRAPARVRRGVVRLLLTARDPSARRAVGLYLDGAPDDAARTVAAVLRAPGSRLAHRVAAEVAVAVGSAELLDAPHDGPPHPGPARLRALWQDGDVDAVARATASSRAERRTLRAIRAQVRALEPDPATDGTPPLPARTAVGHPRVLHHLTNSLPHTQSGYTLRSHAILRAQREAGLAVAATTRAAYPVTIGVLGARGTDVVDGVRYERLLPWVLHGDPARRPAAEADLLVRAARRFRPDVVHATTPHTTGVAAREAARRLGVPWVYEVRGLPEETWAASHGSAEARRAAEASGRYALIRAKETELALAADHVVTLSETMRTELVGRGVPGSRITVVPNAVPESLLQSTHPTPDAARATLGIAAPGPVVGTVSSVVDYEGLDTVLRVVAALRADGLDATALVVGDGVARPGLLRLADELDLGAHAVLPGRVPRALATTYLAALDVVLVPRRDDRVTRLVTPLKPVEAMAVGRPVVASDLPALREAVGDAGRLVPAGEVAAWTAAVADVLGDDDACRGMLARGRELATTRTWAANAARYREVYARALAGGGR</sequence>
<keyword evidence="2" id="KW-0328">Glycosyltransferase</keyword>
<protein>
    <recommendedName>
        <fullName evidence="1">D-inositol 3-phosphate glycosyltransferase</fullName>
    </recommendedName>
</protein>
<evidence type="ECO:0000313" key="6">
    <source>
        <dbReference type="Proteomes" id="UP000037387"/>
    </source>
</evidence>
<dbReference type="RefSeq" id="WP_053370201.1">
    <property type="nucleotide sequence ID" value="NZ_KQ435289.1"/>
</dbReference>
<dbReference type="PANTHER" id="PTHR45947">
    <property type="entry name" value="SULFOQUINOVOSYL TRANSFERASE SQD2"/>
    <property type="match status" value="1"/>
</dbReference>
<dbReference type="GO" id="GO:1901137">
    <property type="term" value="P:carbohydrate derivative biosynthetic process"/>
    <property type="evidence" value="ECO:0007669"/>
    <property type="project" value="UniProtKB-ARBA"/>
</dbReference>
<dbReference type="AlphaFoldDB" id="A0A0M0F9R8"/>
<dbReference type="Pfam" id="PF13579">
    <property type="entry name" value="Glyco_trans_4_4"/>
    <property type="match status" value="1"/>
</dbReference>
<evidence type="ECO:0000313" key="5">
    <source>
        <dbReference type="EMBL" id="KON74208.1"/>
    </source>
</evidence>
<dbReference type="Proteomes" id="UP000037387">
    <property type="component" value="Unassembled WGS sequence"/>
</dbReference>
<evidence type="ECO:0000256" key="1">
    <source>
        <dbReference type="ARBA" id="ARBA00021292"/>
    </source>
</evidence>
<dbReference type="Gene3D" id="3.40.50.2000">
    <property type="entry name" value="Glycogen Phosphorylase B"/>
    <property type="match status" value="2"/>
</dbReference>
<evidence type="ECO:0000256" key="2">
    <source>
        <dbReference type="ARBA" id="ARBA00022676"/>
    </source>
</evidence>
<feature type="domain" description="Glycosyltransferase subfamily 4-like N-terminal" evidence="4">
    <location>
        <begin position="195"/>
        <end position="374"/>
    </location>
</feature>
<gene>
    <name evidence="5" type="ORF">M768_08880</name>
</gene>
<dbReference type="InterPro" id="IPR050194">
    <property type="entry name" value="Glycosyltransferase_grp1"/>
</dbReference>
<dbReference type="GO" id="GO:0016758">
    <property type="term" value="F:hexosyltransferase activity"/>
    <property type="evidence" value="ECO:0007669"/>
    <property type="project" value="TreeGrafter"/>
</dbReference>
<evidence type="ECO:0000256" key="3">
    <source>
        <dbReference type="ARBA" id="ARBA00022679"/>
    </source>
</evidence>
<keyword evidence="6" id="KW-1185">Reference proteome</keyword>
<reference evidence="5 6" key="1">
    <citation type="journal article" date="2015" name="Sci. Rep.">
        <title>Functional and structural properties of a novel cellulosome-like multienzyme complex: efficient glycoside hydrolysis of water-insoluble 7-xylosyl-10-deacetylpaclitaxel.</title>
        <authorList>
            <person name="Dou T.Y."/>
            <person name="Luan H.W."/>
            <person name="Ge G.B."/>
            <person name="Dong M.M."/>
            <person name="Zou H.F."/>
            <person name="He Y.Q."/>
            <person name="Cui P."/>
            <person name="Wang J.Y."/>
            <person name="Hao D.C."/>
            <person name="Yang S.L."/>
            <person name="Yang L."/>
        </authorList>
    </citation>
    <scope>NUCLEOTIDE SEQUENCE [LARGE SCALE GENOMIC DNA]</scope>
    <source>
        <strain evidence="5 6">F16</strain>
    </source>
</reference>
<dbReference type="SUPFAM" id="SSF53756">
    <property type="entry name" value="UDP-Glycosyltransferase/glycogen phosphorylase"/>
    <property type="match status" value="1"/>
</dbReference>
<organism evidence="5 6">
    <name type="scientific">Cellulosimicrobium cellulans F16</name>
    <dbReference type="NCBI Taxonomy" id="1350482"/>
    <lineage>
        <taxon>Bacteria</taxon>
        <taxon>Bacillati</taxon>
        <taxon>Actinomycetota</taxon>
        <taxon>Actinomycetes</taxon>
        <taxon>Micrococcales</taxon>
        <taxon>Promicromonosporaceae</taxon>
        <taxon>Cellulosimicrobium</taxon>
    </lineage>
</organism>
<accession>A0A0M0F9R8</accession>
<keyword evidence="3" id="KW-0808">Transferase</keyword>
<dbReference type="PANTHER" id="PTHR45947:SF3">
    <property type="entry name" value="SULFOQUINOVOSYL TRANSFERASE SQD2"/>
    <property type="match status" value="1"/>
</dbReference>
<dbReference type="Pfam" id="PF13692">
    <property type="entry name" value="Glyco_trans_1_4"/>
    <property type="match status" value="1"/>
</dbReference>
<comment type="caution">
    <text evidence="5">The sequence shown here is derived from an EMBL/GenBank/DDBJ whole genome shotgun (WGS) entry which is preliminary data.</text>
</comment>
<dbReference type="CDD" id="cd03794">
    <property type="entry name" value="GT4_WbuB-like"/>
    <property type="match status" value="1"/>
</dbReference>
<evidence type="ECO:0000259" key="4">
    <source>
        <dbReference type="Pfam" id="PF13579"/>
    </source>
</evidence>
<name>A0A0M0F9R8_CELCE</name>
<dbReference type="PATRIC" id="fig|1350482.3.peg.1779"/>
<dbReference type="InterPro" id="IPR028098">
    <property type="entry name" value="Glyco_trans_4-like_N"/>
</dbReference>
<proteinExistence type="predicted"/>